<protein>
    <recommendedName>
        <fullName evidence="2">MD-2-related lipid-recognition domain-containing protein</fullName>
    </recommendedName>
</protein>
<dbReference type="EMBL" id="OU895880">
    <property type="protein sequence ID" value="CAG9812119.1"/>
    <property type="molecule type" value="Genomic_DNA"/>
</dbReference>
<proteinExistence type="predicted"/>
<sequence>MNKTVAIGSLAIFFVILIALPTPSVAFWRPCNSTLRPPDRVESPDCSTVTNTCLVQRGGVMRASVFISSPGSHHELLVESFVWIFGVRVRLPAVPPHDNGCNSLYVGGVQQFCPTTPNVQYEWRVEQEVPAITPAFQNSVVQFQLWDRGSLEGCLEVTATVV</sequence>
<dbReference type="InterPro" id="IPR003172">
    <property type="entry name" value="ML_dom"/>
</dbReference>
<gene>
    <name evidence="3" type="ORF">CHIRRI_LOCUS14924</name>
</gene>
<dbReference type="Pfam" id="PF02221">
    <property type="entry name" value="E1_DerP2_DerF2"/>
    <property type="match status" value="1"/>
</dbReference>
<dbReference type="Gene3D" id="2.60.40.770">
    <property type="match status" value="1"/>
</dbReference>
<feature type="chain" id="PRO_5040483091" description="MD-2-related lipid-recognition domain-containing protein" evidence="1">
    <location>
        <begin position="27"/>
        <end position="162"/>
    </location>
</feature>
<evidence type="ECO:0000313" key="4">
    <source>
        <dbReference type="Proteomes" id="UP001153620"/>
    </source>
</evidence>
<feature type="signal peptide" evidence="1">
    <location>
        <begin position="1"/>
        <end position="26"/>
    </location>
</feature>
<evidence type="ECO:0000259" key="2">
    <source>
        <dbReference type="Pfam" id="PF02221"/>
    </source>
</evidence>
<dbReference type="AlphaFoldDB" id="A0A9N9SC07"/>
<dbReference type="Proteomes" id="UP001153620">
    <property type="component" value="Chromosome 4"/>
</dbReference>
<evidence type="ECO:0000256" key="1">
    <source>
        <dbReference type="SAM" id="SignalP"/>
    </source>
</evidence>
<organism evidence="3 4">
    <name type="scientific">Chironomus riparius</name>
    <dbReference type="NCBI Taxonomy" id="315576"/>
    <lineage>
        <taxon>Eukaryota</taxon>
        <taxon>Metazoa</taxon>
        <taxon>Ecdysozoa</taxon>
        <taxon>Arthropoda</taxon>
        <taxon>Hexapoda</taxon>
        <taxon>Insecta</taxon>
        <taxon>Pterygota</taxon>
        <taxon>Neoptera</taxon>
        <taxon>Endopterygota</taxon>
        <taxon>Diptera</taxon>
        <taxon>Nematocera</taxon>
        <taxon>Chironomoidea</taxon>
        <taxon>Chironomidae</taxon>
        <taxon>Chironominae</taxon>
        <taxon>Chironomus</taxon>
    </lineage>
</organism>
<accession>A0A9N9SC07</accession>
<reference evidence="3" key="1">
    <citation type="submission" date="2022-01" db="EMBL/GenBank/DDBJ databases">
        <authorList>
            <person name="King R."/>
        </authorList>
    </citation>
    <scope>NUCLEOTIDE SEQUENCE</scope>
</reference>
<feature type="domain" description="MD-2-related lipid-recognition" evidence="2">
    <location>
        <begin position="28"/>
        <end position="160"/>
    </location>
</feature>
<dbReference type="SUPFAM" id="SSF81296">
    <property type="entry name" value="E set domains"/>
    <property type="match status" value="1"/>
</dbReference>
<dbReference type="InterPro" id="IPR014756">
    <property type="entry name" value="Ig_E-set"/>
</dbReference>
<reference evidence="3" key="2">
    <citation type="submission" date="2022-10" db="EMBL/GenBank/DDBJ databases">
        <authorList>
            <consortium name="ENA_rothamsted_submissions"/>
            <consortium name="culmorum"/>
            <person name="King R."/>
        </authorList>
    </citation>
    <scope>NUCLEOTIDE SEQUENCE</scope>
</reference>
<evidence type="ECO:0000313" key="3">
    <source>
        <dbReference type="EMBL" id="CAG9812119.1"/>
    </source>
</evidence>
<name>A0A9N9SC07_9DIPT</name>
<keyword evidence="4" id="KW-1185">Reference proteome</keyword>
<keyword evidence="1" id="KW-0732">Signal</keyword>